<dbReference type="SUPFAM" id="SSF82771">
    <property type="entry name" value="GIY-YIG endonuclease"/>
    <property type="match status" value="1"/>
</dbReference>
<dbReference type="PROSITE" id="PS50164">
    <property type="entry name" value="GIY_YIG"/>
    <property type="match status" value="1"/>
</dbReference>
<organism evidence="2">
    <name type="scientific">Clostridium perfringens</name>
    <dbReference type="NCBI Taxonomy" id="1502"/>
    <lineage>
        <taxon>Bacteria</taxon>
        <taxon>Bacillati</taxon>
        <taxon>Bacillota</taxon>
        <taxon>Clostridia</taxon>
        <taxon>Eubacteriales</taxon>
        <taxon>Clostridiaceae</taxon>
        <taxon>Clostridium</taxon>
    </lineage>
</organism>
<reference evidence="2" key="1">
    <citation type="journal article" date="2018" name="Genome Biol.">
        <title>SKESA: strategic k-mer extension for scrupulous assemblies.</title>
        <authorList>
            <person name="Souvorov A."/>
            <person name="Agarwala R."/>
            <person name="Lipman D.J."/>
        </authorList>
    </citation>
    <scope>NUCLEOTIDE SEQUENCE</scope>
    <source>
        <strain evidence="2">C8</strain>
    </source>
</reference>
<protein>
    <submittedName>
        <fullName evidence="2">GIY-YIG nuclease family protein</fullName>
    </submittedName>
</protein>
<feature type="domain" description="GIY-YIG" evidence="1">
    <location>
        <begin position="25"/>
        <end position="111"/>
    </location>
</feature>
<comment type="caution">
    <text evidence="2">The sequence shown here is derived from an EMBL/GenBank/DDBJ whole genome shotgun (WGS) entry which is preliminary data.</text>
</comment>
<proteinExistence type="predicted"/>
<dbReference type="EMBL" id="DACTCB010000011">
    <property type="protein sequence ID" value="HAT4308299.1"/>
    <property type="molecule type" value="Genomic_DNA"/>
</dbReference>
<dbReference type="Pfam" id="PF01541">
    <property type="entry name" value="GIY-YIG"/>
    <property type="match status" value="1"/>
</dbReference>
<evidence type="ECO:0000259" key="1">
    <source>
        <dbReference type="PROSITE" id="PS50164"/>
    </source>
</evidence>
<dbReference type="AlphaFoldDB" id="A0A8H9UX62"/>
<dbReference type="Proteomes" id="UP000859547">
    <property type="component" value="Unassembled WGS sequence"/>
</dbReference>
<evidence type="ECO:0000313" key="2">
    <source>
        <dbReference type="EMBL" id="HAT4308299.1"/>
    </source>
</evidence>
<accession>A0A8H9UX62</accession>
<dbReference type="InterPro" id="IPR035901">
    <property type="entry name" value="GIY-YIG_endonuc_sf"/>
</dbReference>
<reference evidence="2" key="2">
    <citation type="submission" date="2020-07" db="EMBL/GenBank/DDBJ databases">
        <authorList>
            <consortium name="NCBI Pathogen Detection Project"/>
        </authorList>
    </citation>
    <scope>NUCLEOTIDE SEQUENCE</scope>
    <source>
        <strain evidence="2">C8</strain>
    </source>
</reference>
<dbReference type="InterPro" id="IPR000305">
    <property type="entry name" value="GIY-YIG_endonuc"/>
</dbReference>
<name>A0A8H9UX62_CLOPF</name>
<dbReference type="CDD" id="cd10443">
    <property type="entry name" value="GIY-YIG_HE_Tlr8p_PBC-V_like"/>
    <property type="match status" value="1"/>
</dbReference>
<dbReference type="SMART" id="SM00465">
    <property type="entry name" value="GIYc"/>
    <property type="match status" value="1"/>
</dbReference>
<sequence>MENKQSIILLNEIALERNRALMRETKGIIYKITNIINNKIYIGQTTLSFYRRYRDGFKKCHNAYLQRSIDKYGLNNFKVEILAKNKSIKELDKLEIELINEYDSCNPEHGYNMKTGGGNGKHTEESLKRISKATRGKNKGKDNKNSKKTIIVYKGEKIIKDSRSEMIDYMKEKYNLSVLCWFDKGITYKYQKDVEVCGYLNDDGTINECNRNMSIAESSKLGAKKSAKKARINYKGNIMDFESKEALIEYMNREYNISCANWFSRAGKIPIIYQDDVISCGYLNEDGTVEECIRSDKKRGQEHSKKIQVIYKGEKIVKESMRQMNEFLSKKEILGANGWYIYGMPVKYQKDITSFGYINEDNTIDECKRSKGTKKKIKAVLNGKIIIKNSKKEFIDFMRSEYKIKVSNGWFSEQGVPFEYQEKFSSIGYLNEDGTVEECKRKSKAKGEKKKKKRVIVYKGNVIIKESMKEMSDYFKDNYSIENVGTWFYNKVPKAFEKDVTYCGFYDDYDGKIE</sequence>
<dbReference type="RefSeq" id="WP_224390753.1">
    <property type="nucleotide sequence ID" value="NZ_CATNXJ010000012.1"/>
</dbReference>
<gene>
    <name evidence="2" type="ORF">I9080_002109</name>
</gene>
<dbReference type="Gene3D" id="3.40.1440.10">
    <property type="entry name" value="GIY-YIG endonuclease"/>
    <property type="match status" value="1"/>
</dbReference>